<comment type="subcellular location">
    <subcellularLocation>
        <location evidence="1">Membrane</location>
        <topology evidence="1">Multi-pass membrane protein</topology>
    </subcellularLocation>
</comment>
<evidence type="ECO:0000256" key="7">
    <source>
        <dbReference type="ARBA" id="ARBA00023098"/>
    </source>
</evidence>
<sequence length="233" mass="26303">MSTLTNLFTPNFMLLQTTFFLTTWLTLHLLVATHGPYPSISTLTKYNSRFYSLISLLLFLLIISPFPSHDVLAREAYHLSKMYEYLDIFGVVLSGGKVDLHFGVHHATTVWLTWVRVLREGCEGWKWFAGANAAHHVLMYAYFGGWNGERVRRVLLVTGQGQLVAGMVVDAVVGWGRWNRGEEVWRMGVSGGLLGLYMGLSLRELRVGRRVRAGEVNEEVREEVEGVKGVKGE</sequence>
<evidence type="ECO:0008006" key="13">
    <source>
        <dbReference type="Google" id="ProtNLM"/>
    </source>
</evidence>
<keyword evidence="2" id="KW-0444">Lipid biosynthesis</keyword>
<keyword evidence="8 10" id="KW-0472">Membrane</keyword>
<comment type="caution">
    <text evidence="11">The sequence shown here is derived from an EMBL/GenBank/DDBJ whole genome shotgun (WGS) entry which is preliminary data.</text>
</comment>
<protein>
    <recommendedName>
        <fullName evidence="13">Very-long-chain 3-oxoacyl-CoA synthase</fullName>
    </recommendedName>
</protein>
<keyword evidence="9" id="KW-0275">Fatty acid biosynthesis</keyword>
<evidence type="ECO:0000256" key="3">
    <source>
        <dbReference type="ARBA" id="ARBA00022679"/>
    </source>
</evidence>
<dbReference type="EMBL" id="JAULSV010000001">
    <property type="protein sequence ID" value="KAK0655056.1"/>
    <property type="molecule type" value="Genomic_DNA"/>
</dbReference>
<evidence type="ECO:0000256" key="5">
    <source>
        <dbReference type="ARBA" id="ARBA00022832"/>
    </source>
</evidence>
<organism evidence="11 12">
    <name type="scientific">Cercophora newfieldiana</name>
    <dbReference type="NCBI Taxonomy" id="92897"/>
    <lineage>
        <taxon>Eukaryota</taxon>
        <taxon>Fungi</taxon>
        <taxon>Dikarya</taxon>
        <taxon>Ascomycota</taxon>
        <taxon>Pezizomycotina</taxon>
        <taxon>Sordariomycetes</taxon>
        <taxon>Sordariomycetidae</taxon>
        <taxon>Sordariales</taxon>
        <taxon>Lasiosphaeriaceae</taxon>
        <taxon>Cercophora</taxon>
    </lineage>
</organism>
<feature type="transmembrane region" description="Helical" evidence="10">
    <location>
        <begin position="50"/>
        <end position="73"/>
    </location>
</feature>
<dbReference type="GO" id="GO:0009922">
    <property type="term" value="F:fatty acid elongase activity"/>
    <property type="evidence" value="ECO:0007669"/>
    <property type="project" value="InterPro"/>
</dbReference>
<gene>
    <name evidence="11" type="ORF">B0T16DRAFT_450795</name>
</gene>
<feature type="transmembrane region" description="Helical" evidence="10">
    <location>
        <begin position="12"/>
        <end position="30"/>
    </location>
</feature>
<keyword evidence="6 10" id="KW-1133">Transmembrane helix</keyword>
<evidence type="ECO:0000256" key="4">
    <source>
        <dbReference type="ARBA" id="ARBA00022692"/>
    </source>
</evidence>
<evidence type="ECO:0000256" key="2">
    <source>
        <dbReference type="ARBA" id="ARBA00022516"/>
    </source>
</evidence>
<dbReference type="GO" id="GO:0006633">
    <property type="term" value="P:fatty acid biosynthetic process"/>
    <property type="evidence" value="ECO:0007669"/>
    <property type="project" value="UniProtKB-KW"/>
</dbReference>
<dbReference type="GO" id="GO:0016020">
    <property type="term" value="C:membrane"/>
    <property type="evidence" value="ECO:0007669"/>
    <property type="project" value="UniProtKB-SubCell"/>
</dbReference>
<proteinExistence type="predicted"/>
<keyword evidence="4 10" id="KW-0812">Transmembrane</keyword>
<dbReference type="Proteomes" id="UP001174936">
    <property type="component" value="Unassembled WGS sequence"/>
</dbReference>
<evidence type="ECO:0000256" key="1">
    <source>
        <dbReference type="ARBA" id="ARBA00004141"/>
    </source>
</evidence>
<accession>A0AA40CXI6</accession>
<evidence type="ECO:0000313" key="12">
    <source>
        <dbReference type="Proteomes" id="UP001174936"/>
    </source>
</evidence>
<evidence type="ECO:0000256" key="6">
    <source>
        <dbReference type="ARBA" id="ARBA00022989"/>
    </source>
</evidence>
<keyword evidence="12" id="KW-1185">Reference proteome</keyword>
<dbReference type="InterPro" id="IPR002076">
    <property type="entry name" value="ELO_fam"/>
</dbReference>
<keyword evidence="5" id="KW-0276">Fatty acid metabolism</keyword>
<reference evidence="11" key="1">
    <citation type="submission" date="2023-06" db="EMBL/GenBank/DDBJ databases">
        <title>Genome-scale phylogeny and comparative genomics of the fungal order Sordariales.</title>
        <authorList>
            <consortium name="Lawrence Berkeley National Laboratory"/>
            <person name="Hensen N."/>
            <person name="Bonometti L."/>
            <person name="Westerberg I."/>
            <person name="Brannstrom I.O."/>
            <person name="Guillou S."/>
            <person name="Cros-Aarteil S."/>
            <person name="Calhoun S."/>
            <person name="Haridas S."/>
            <person name="Kuo A."/>
            <person name="Mondo S."/>
            <person name="Pangilinan J."/>
            <person name="Riley R."/>
            <person name="Labutti K."/>
            <person name="Andreopoulos B."/>
            <person name="Lipzen A."/>
            <person name="Chen C."/>
            <person name="Yanf M."/>
            <person name="Daum C."/>
            <person name="Ng V."/>
            <person name="Clum A."/>
            <person name="Steindorff A."/>
            <person name="Ohm R."/>
            <person name="Martin F."/>
            <person name="Silar P."/>
            <person name="Natvig D."/>
            <person name="Lalanne C."/>
            <person name="Gautier V."/>
            <person name="Ament-Velasquez S.L."/>
            <person name="Kruys A."/>
            <person name="Hutchinson M.I."/>
            <person name="Powell A.J."/>
            <person name="Barry K."/>
            <person name="Miller A.N."/>
            <person name="Grigoriev I.V."/>
            <person name="Debuchy R."/>
            <person name="Gladieux P."/>
            <person name="Thoren M.H."/>
            <person name="Johannesson H."/>
        </authorList>
    </citation>
    <scope>NUCLEOTIDE SEQUENCE</scope>
    <source>
        <strain evidence="11">SMH2532-1</strain>
    </source>
</reference>
<evidence type="ECO:0000313" key="11">
    <source>
        <dbReference type="EMBL" id="KAK0655056.1"/>
    </source>
</evidence>
<dbReference type="Pfam" id="PF01151">
    <property type="entry name" value="ELO"/>
    <property type="match status" value="1"/>
</dbReference>
<name>A0AA40CXI6_9PEZI</name>
<evidence type="ECO:0000256" key="10">
    <source>
        <dbReference type="SAM" id="Phobius"/>
    </source>
</evidence>
<dbReference type="AlphaFoldDB" id="A0AA40CXI6"/>
<evidence type="ECO:0000256" key="8">
    <source>
        <dbReference type="ARBA" id="ARBA00023136"/>
    </source>
</evidence>
<keyword evidence="3" id="KW-0808">Transferase</keyword>
<evidence type="ECO:0000256" key="9">
    <source>
        <dbReference type="ARBA" id="ARBA00023160"/>
    </source>
</evidence>
<keyword evidence="7" id="KW-0443">Lipid metabolism</keyword>